<dbReference type="InterPro" id="IPR046158">
    <property type="entry name" value="DUF6160"/>
</dbReference>
<reference evidence="3 4" key="1">
    <citation type="submission" date="2022-07" db="EMBL/GenBank/DDBJ databases">
        <title>A copper resistant bacterium isolated from sediment samples of deep sea hydrothermal areas.</title>
        <authorList>
            <person name="Zeng X."/>
        </authorList>
    </citation>
    <scope>NUCLEOTIDE SEQUENCE [LARGE SCALE GENOMIC DNA]</scope>
    <source>
        <strain evidence="4">CuT 6</strain>
    </source>
</reference>
<proteinExistence type="predicted"/>
<name>A0ABZ2W3L7_9GAMM</name>
<dbReference type="Proteomes" id="UP001475781">
    <property type="component" value="Chromosome"/>
</dbReference>
<gene>
    <name evidence="3" type="ORF">NLK58_03220</name>
</gene>
<organism evidence="3 4">
    <name type="scientific">Marinobacter metalliresistant</name>
    <dbReference type="NCBI Taxonomy" id="2961995"/>
    <lineage>
        <taxon>Bacteria</taxon>
        <taxon>Pseudomonadati</taxon>
        <taxon>Pseudomonadota</taxon>
        <taxon>Gammaproteobacteria</taxon>
        <taxon>Pseudomonadales</taxon>
        <taxon>Marinobacteraceae</taxon>
        <taxon>Marinobacter</taxon>
    </lineage>
</organism>
<keyword evidence="1" id="KW-0732">Signal</keyword>
<dbReference type="EMBL" id="CP101118">
    <property type="protein sequence ID" value="WZF89238.1"/>
    <property type="molecule type" value="Genomic_DNA"/>
</dbReference>
<protein>
    <submittedName>
        <fullName evidence="3">DUF6160 family protein</fullName>
    </submittedName>
</protein>
<sequence length="323" mass="32977">MKGLKKIALATAVAAAPFAAQAELTALNDSMMGNVTGQAGVTIELETQVSIGQFRYTDTDSGATGEIGGGSFTVNDIELGGAGLITGANPIFDIDGDGTPDIAATELLDDLAINIDLASDGDAVISVKTISGLPIDWGFTASSMNLEGTAGESTTLISGMKAWGMVAKLDIRVDTEDAATTLGGTGDGSLNIDTAFTVNNMEFDVPFLAVGVRGLSVTGAGDNFDYNGDGVLETPEVELGLDPTDPAQAKALKVATSFANVNMDVYKGNGLGASAKTDVLRVDVNDVIMDVNVAGVLVGGTSVGSFTMDNLHIQNTKLAIYGH</sequence>
<dbReference type="RefSeq" id="WP_341582023.1">
    <property type="nucleotide sequence ID" value="NZ_CP101118.1"/>
</dbReference>
<dbReference type="Pfam" id="PF19657">
    <property type="entry name" value="DUF6160"/>
    <property type="match status" value="1"/>
</dbReference>
<feature type="signal peptide" evidence="1">
    <location>
        <begin position="1"/>
        <end position="22"/>
    </location>
</feature>
<dbReference type="PROSITE" id="PS00018">
    <property type="entry name" value="EF_HAND_1"/>
    <property type="match status" value="1"/>
</dbReference>
<feature type="domain" description="DUF6160" evidence="2">
    <location>
        <begin position="1"/>
        <end position="118"/>
    </location>
</feature>
<feature type="chain" id="PRO_5046882415" evidence="1">
    <location>
        <begin position="23"/>
        <end position="323"/>
    </location>
</feature>
<evidence type="ECO:0000259" key="2">
    <source>
        <dbReference type="Pfam" id="PF19657"/>
    </source>
</evidence>
<evidence type="ECO:0000256" key="1">
    <source>
        <dbReference type="SAM" id="SignalP"/>
    </source>
</evidence>
<evidence type="ECO:0000313" key="3">
    <source>
        <dbReference type="EMBL" id="WZF89238.1"/>
    </source>
</evidence>
<dbReference type="InterPro" id="IPR018247">
    <property type="entry name" value="EF_Hand_1_Ca_BS"/>
</dbReference>
<accession>A0ABZ2W3L7</accession>
<keyword evidence="4" id="KW-1185">Reference proteome</keyword>
<evidence type="ECO:0000313" key="4">
    <source>
        <dbReference type="Proteomes" id="UP001475781"/>
    </source>
</evidence>